<dbReference type="Proteomes" id="UP000284112">
    <property type="component" value="Unassembled WGS sequence"/>
</dbReference>
<evidence type="ECO:0000256" key="1">
    <source>
        <dbReference type="ARBA" id="ARBA00004401"/>
    </source>
</evidence>
<dbReference type="Pfam" id="PF10502">
    <property type="entry name" value="Peptidase_S26"/>
    <property type="match status" value="1"/>
</dbReference>
<dbReference type="SUPFAM" id="SSF51306">
    <property type="entry name" value="LexA/Signal peptidase"/>
    <property type="match status" value="1"/>
</dbReference>
<dbReference type="GO" id="GO:0006465">
    <property type="term" value="P:signal peptide processing"/>
    <property type="evidence" value="ECO:0007669"/>
    <property type="project" value="InterPro"/>
</dbReference>
<sequence>MKKKQVEKEQNNEKQLPRQETTLGEDIFQLLLKIVLIILAVILVFTFMYGMARINDVSMKPAIKDGDLVMYYRLDKRFVSGDIAVFKKDGRTTTGRVVAVAGDTVDITKDGLMINGATQISQDIYFDTTQFQNGVDFPITVGEGQIFVLGDNRPEASDSRIYGCINIKDVKGKAIAVIRTRGL</sequence>
<evidence type="ECO:0000256" key="3">
    <source>
        <dbReference type="RuleBase" id="RU362042"/>
    </source>
</evidence>
<dbReference type="GO" id="GO:0009003">
    <property type="term" value="F:signal peptidase activity"/>
    <property type="evidence" value="ECO:0007669"/>
    <property type="project" value="UniProtKB-EC"/>
</dbReference>
<keyword evidence="3" id="KW-0472">Membrane</keyword>
<comment type="subcellular location">
    <subcellularLocation>
        <location evidence="1">Cell membrane</location>
        <topology evidence="1">Single-pass type II membrane protein</topology>
    </subcellularLocation>
    <subcellularLocation>
        <location evidence="3">Membrane</location>
        <topology evidence="3">Single-pass type II membrane protein</topology>
    </subcellularLocation>
</comment>
<proteinExistence type="inferred from homology"/>
<dbReference type="GO" id="GO:0004252">
    <property type="term" value="F:serine-type endopeptidase activity"/>
    <property type="evidence" value="ECO:0007669"/>
    <property type="project" value="InterPro"/>
</dbReference>
<accession>A0A173XEL2</accession>
<feature type="transmembrane region" description="Helical" evidence="3">
    <location>
        <begin position="27"/>
        <end position="50"/>
    </location>
</feature>
<dbReference type="EMBL" id="CYYY01000002">
    <property type="protein sequence ID" value="CUN50104.1"/>
    <property type="molecule type" value="Genomic_DNA"/>
</dbReference>
<feature type="domain" description="Peptidase S26" evidence="4">
    <location>
        <begin position="29"/>
        <end position="177"/>
    </location>
</feature>
<dbReference type="InterPro" id="IPR036286">
    <property type="entry name" value="LexA/Signal_pep-like_sf"/>
</dbReference>
<keyword evidence="3" id="KW-0645">Protease</keyword>
<dbReference type="PANTHER" id="PTHR43390">
    <property type="entry name" value="SIGNAL PEPTIDASE I"/>
    <property type="match status" value="1"/>
</dbReference>
<comment type="similarity">
    <text evidence="2 3">Belongs to the peptidase S26 family.</text>
</comment>
<dbReference type="AlphaFoldDB" id="A0A173XEL2"/>
<reference evidence="6 8" key="2">
    <citation type="submission" date="2018-08" db="EMBL/GenBank/DDBJ databases">
        <title>A genome reference for cultivated species of the human gut microbiota.</title>
        <authorList>
            <person name="Zou Y."/>
            <person name="Xue W."/>
            <person name="Luo G."/>
        </authorList>
    </citation>
    <scope>NUCLEOTIDE SEQUENCE [LARGE SCALE GENOMIC DNA]</scope>
    <source>
        <strain evidence="6 8">AM23-13</strain>
    </source>
</reference>
<evidence type="ECO:0000313" key="6">
    <source>
        <dbReference type="EMBL" id="RHG10928.1"/>
    </source>
</evidence>
<dbReference type="EC" id="3.4.21.89" evidence="3"/>
<evidence type="ECO:0000313" key="8">
    <source>
        <dbReference type="Proteomes" id="UP000284112"/>
    </source>
</evidence>
<dbReference type="Proteomes" id="UP000095439">
    <property type="component" value="Unassembled WGS sequence"/>
</dbReference>
<dbReference type="RefSeq" id="WP_055169112.1">
    <property type="nucleotide sequence ID" value="NZ_CABIWY010000002.1"/>
</dbReference>
<name>A0A173XEL2_9FIRM</name>
<dbReference type="CDD" id="cd06530">
    <property type="entry name" value="S26_SPase_I"/>
    <property type="match status" value="1"/>
</dbReference>
<dbReference type="PRINTS" id="PR00727">
    <property type="entry name" value="LEADERPTASE"/>
</dbReference>
<evidence type="ECO:0000313" key="5">
    <source>
        <dbReference type="EMBL" id="CUN50104.1"/>
    </source>
</evidence>
<evidence type="ECO:0000313" key="7">
    <source>
        <dbReference type="Proteomes" id="UP000095439"/>
    </source>
</evidence>
<gene>
    <name evidence="5" type="primary">sipU</name>
    <name evidence="6" type="synonym">lepB</name>
    <name evidence="6" type="ORF">DW641_01485</name>
    <name evidence="5" type="ORF">ERS852423_00634</name>
</gene>
<dbReference type="InterPro" id="IPR019533">
    <property type="entry name" value="Peptidase_S26"/>
</dbReference>
<dbReference type="Gene3D" id="2.10.109.10">
    <property type="entry name" value="Umud Fragment, subunit A"/>
    <property type="match status" value="1"/>
</dbReference>
<evidence type="ECO:0000259" key="4">
    <source>
        <dbReference type="Pfam" id="PF10502"/>
    </source>
</evidence>
<keyword evidence="3 5" id="KW-0378">Hydrolase</keyword>
<reference evidence="5 7" key="1">
    <citation type="submission" date="2015-09" db="EMBL/GenBank/DDBJ databases">
        <authorList>
            <consortium name="Pathogen Informatics"/>
        </authorList>
    </citation>
    <scope>NUCLEOTIDE SEQUENCE [LARGE SCALE GENOMIC DNA]</scope>
    <source>
        <strain evidence="5 7">2789STDY5608866</strain>
    </source>
</reference>
<keyword evidence="3" id="KW-0812">Transmembrane</keyword>
<comment type="catalytic activity">
    <reaction evidence="3">
        <text>Cleavage of hydrophobic, N-terminal signal or leader sequences from secreted and periplasmic proteins.</text>
        <dbReference type="EC" id="3.4.21.89"/>
    </reaction>
</comment>
<dbReference type="EMBL" id="QRHW01000002">
    <property type="protein sequence ID" value="RHG10928.1"/>
    <property type="molecule type" value="Genomic_DNA"/>
</dbReference>
<protein>
    <recommendedName>
        <fullName evidence="3">Signal peptidase I</fullName>
        <ecNumber evidence="3">3.4.21.89</ecNumber>
    </recommendedName>
</protein>
<dbReference type="GO" id="GO:0005886">
    <property type="term" value="C:plasma membrane"/>
    <property type="evidence" value="ECO:0007669"/>
    <property type="project" value="UniProtKB-SubCell"/>
</dbReference>
<keyword evidence="3" id="KW-1133">Transmembrane helix</keyword>
<dbReference type="InterPro" id="IPR000223">
    <property type="entry name" value="Pept_S26A_signal_pept_1"/>
</dbReference>
<evidence type="ECO:0000256" key="2">
    <source>
        <dbReference type="ARBA" id="ARBA00009370"/>
    </source>
</evidence>
<dbReference type="PANTHER" id="PTHR43390:SF1">
    <property type="entry name" value="CHLOROPLAST PROCESSING PEPTIDASE"/>
    <property type="match status" value="1"/>
</dbReference>
<organism evidence="5 7">
    <name type="scientific">Dorea longicatena</name>
    <dbReference type="NCBI Taxonomy" id="88431"/>
    <lineage>
        <taxon>Bacteria</taxon>
        <taxon>Bacillati</taxon>
        <taxon>Bacillota</taxon>
        <taxon>Clostridia</taxon>
        <taxon>Lachnospirales</taxon>
        <taxon>Lachnospiraceae</taxon>
        <taxon>Dorea</taxon>
    </lineage>
</organism>
<dbReference type="NCBIfam" id="TIGR02227">
    <property type="entry name" value="sigpep_I_bact"/>
    <property type="match status" value="1"/>
</dbReference>